<dbReference type="PANTHER" id="PTHR45846">
    <property type="entry name" value="TRNA-DIHYDROURIDINE(47) SYNTHASE [NAD(P)(+)]-LIKE"/>
    <property type="match status" value="1"/>
</dbReference>
<evidence type="ECO:0000313" key="16">
    <source>
        <dbReference type="EMBL" id="CDX18627.1"/>
    </source>
</evidence>
<evidence type="ECO:0000256" key="9">
    <source>
        <dbReference type="ARBA" id="ARBA00023002"/>
    </source>
</evidence>
<dbReference type="InterPro" id="IPR013785">
    <property type="entry name" value="Aldolase_TIM"/>
</dbReference>
<evidence type="ECO:0000256" key="3">
    <source>
        <dbReference type="ARBA" id="ARBA00022555"/>
    </source>
</evidence>
<dbReference type="STRING" id="69974.MPLDJ20_140126"/>
<evidence type="ECO:0000256" key="12">
    <source>
        <dbReference type="PIRNR" id="PIRNR006621"/>
    </source>
</evidence>
<keyword evidence="6 12" id="KW-0819">tRNA processing</keyword>
<protein>
    <recommendedName>
        <fullName evidence="12">tRNA-dihydrouridine synthase</fullName>
        <ecNumber evidence="12">1.3.1.-</ecNumber>
    </recommendedName>
</protein>
<dbReference type="Pfam" id="PF01207">
    <property type="entry name" value="Dus"/>
    <property type="match status" value="1"/>
</dbReference>
<dbReference type="GO" id="GO:0050660">
    <property type="term" value="F:flavin adenine dinucleotide binding"/>
    <property type="evidence" value="ECO:0007669"/>
    <property type="project" value="InterPro"/>
</dbReference>
<evidence type="ECO:0000256" key="1">
    <source>
        <dbReference type="ARBA" id="ARBA00001917"/>
    </source>
</evidence>
<evidence type="ECO:0000259" key="15">
    <source>
        <dbReference type="Pfam" id="PF01207"/>
    </source>
</evidence>
<dbReference type="PANTHER" id="PTHR45846:SF1">
    <property type="entry name" value="TRNA-DIHYDROURIDINE(47) SYNTHASE [NAD(P)(+)]-LIKE"/>
    <property type="match status" value="1"/>
</dbReference>
<dbReference type="PROSITE" id="PS01136">
    <property type="entry name" value="UPF0034"/>
    <property type="match status" value="1"/>
</dbReference>
<dbReference type="InterPro" id="IPR035587">
    <property type="entry name" value="DUS-like_FMN-bd"/>
</dbReference>
<dbReference type="CDD" id="cd02801">
    <property type="entry name" value="DUS_like_FMN"/>
    <property type="match status" value="1"/>
</dbReference>
<evidence type="ECO:0000256" key="7">
    <source>
        <dbReference type="ARBA" id="ARBA00022857"/>
    </source>
</evidence>
<feature type="binding site" evidence="14">
    <location>
        <position position="207"/>
    </location>
    <ligand>
        <name>FMN</name>
        <dbReference type="ChEBI" id="CHEBI:58210"/>
    </ligand>
</feature>
<feature type="binding site" evidence="14">
    <location>
        <position position="108"/>
    </location>
    <ligand>
        <name>FMN</name>
        <dbReference type="ChEBI" id="CHEBI:58210"/>
    </ligand>
</feature>
<evidence type="ECO:0000256" key="4">
    <source>
        <dbReference type="ARBA" id="ARBA00022630"/>
    </source>
</evidence>
<dbReference type="InterPro" id="IPR024036">
    <property type="entry name" value="tRNA-dHydroUridine_Synthase_C"/>
</dbReference>
<feature type="active site" description="Proton donor" evidence="13">
    <location>
        <position position="138"/>
    </location>
</feature>
<dbReference type="EC" id="1.3.1.-" evidence="12"/>
<keyword evidence="8" id="KW-0694">RNA-binding</keyword>
<comment type="catalytic activity">
    <reaction evidence="10">
        <text>a 5,6-dihydrouridine in tRNA + NADP(+) = a uridine in tRNA + NADPH + H(+)</text>
        <dbReference type="Rhea" id="RHEA:23624"/>
        <dbReference type="Rhea" id="RHEA-COMP:13339"/>
        <dbReference type="Rhea" id="RHEA-COMP:13887"/>
        <dbReference type="ChEBI" id="CHEBI:15378"/>
        <dbReference type="ChEBI" id="CHEBI:57783"/>
        <dbReference type="ChEBI" id="CHEBI:58349"/>
        <dbReference type="ChEBI" id="CHEBI:65315"/>
        <dbReference type="ChEBI" id="CHEBI:74443"/>
    </reaction>
</comment>
<dbReference type="InterPro" id="IPR001269">
    <property type="entry name" value="DUS_fam"/>
</dbReference>
<dbReference type="GO" id="GO:0017150">
    <property type="term" value="F:tRNA dihydrouridine synthase activity"/>
    <property type="evidence" value="ECO:0007669"/>
    <property type="project" value="InterPro"/>
</dbReference>
<comment type="catalytic activity">
    <reaction evidence="11">
        <text>a 5,6-dihydrouridine in tRNA + NAD(+) = a uridine in tRNA + NADH + H(+)</text>
        <dbReference type="Rhea" id="RHEA:54452"/>
        <dbReference type="Rhea" id="RHEA-COMP:13339"/>
        <dbReference type="Rhea" id="RHEA-COMP:13887"/>
        <dbReference type="ChEBI" id="CHEBI:15378"/>
        <dbReference type="ChEBI" id="CHEBI:57540"/>
        <dbReference type="ChEBI" id="CHEBI:57945"/>
        <dbReference type="ChEBI" id="CHEBI:65315"/>
        <dbReference type="ChEBI" id="CHEBI:74443"/>
    </reaction>
</comment>
<dbReference type="SUPFAM" id="SSF51395">
    <property type="entry name" value="FMN-linked oxidoreductases"/>
    <property type="match status" value="1"/>
</dbReference>
<name>A0A090DV30_MESPL</name>
<keyword evidence="14" id="KW-0547">Nucleotide-binding</keyword>
<proteinExistence type="inferred from homology"/>
<evidence type="ECO:0000256" key="11">
    <source>
        <dbReference type="ARBA" id="ARBA00048802"/>
    </source>
</evidence>
<accession>A0A090DV30</accession>
<feature type="binding site" evidence="14">
    <location>
        <position position="177"/>
    </location>
    <ligand>
        <name>FMN</name>
        <dbReference type="ChEBI" id="CHEBI:58210"/>
    </ligand>
</feature>
<evidence type="ECO:0000313" key="17">
    <source>
        <dbReference type="Proteomes" id="UP000045285"/>
    </source>
</evidence>
<dbReference type="InterPro" id="IPR004652">
    <property type="entry name" value="DusB-like"/>
</dbReference>
<feature type="domain" description="DUS-like FMN-binding" evidence="15">
    <location>
        <begin position="53"/>
        <end position="354"/>
    </location>
</feature>
<reference evidence="17" key="1">
    <citation type="submission" date="2014-08" db="EMBL/GenBank/DDBJ databases">
        <authorList>
            <person name="Moulin L."/>
        </authorList>
    </citation>
    <scope>NUCLEOTIDE SEQUENCE [LARGE SCALE GENOMIC DNA]</scope>
</reference>
<feature type="binding site" evidence="14">
    <location>
        <begin position="262"/>
        <end position="263"/>
    </location>
    <ligand>
        <name>FMN</name>
        <dbReference type="ChEBI" id="CHEBI:58210"/>
    </ligand>
</feature>
<keyword evidence="4 12" id="KW-0285">Flavoprotein</keyword>
<comment type="similarity">
    <text evidence="12">Belongs to the dus family.</text>
</comment>
<evidence type="ECO:0000256" key="8">
    <source>
        <dbReference type="ARBA" id="ARBA00022884"/>
    </source>
</evidence>
<evidence type="ECO:0000256" key="14">
    <source>
        <dbReference type="PIRSR" id="PIRSR006621-2"/>
    </source>
</evidence>
<dbReference type="Gene3D" id="1.10.1200.80">
    <property type="entry name" value="Putative flavin oxidoreducatase, domain 2"/>
    <property type="match status" value="1"/>
</dbReference>
<dbReference type="NCBIfam" id="TIGR00737">
    <property type="entry name" value="nifR3_yhdG"/>
    <property type="match status" value="1"/>
</dbReference>
<keyword evidence="9 12" id="KW-0560">Oxidoreductase</keyword>
<evidence type="ECO:0000256" key="10">
    <source>
        <dbReference type="ARBA" id="ARBA00048205"/>
    </source>
</evidence>
<dbReference type="EMBL" id="CCMZ01000021">
    <property type="protein sequence ID" value="CDX18627.1"/>
    <property type="molecule type" value="Genomic_DNA"/>
</dbReference>
<organism evidence="16 17">
    <name type="scientific">Mesorhizobium plurifarium</name>
    <dbReference type="NCBI Taxonomy" id="69974"/>
    <lineage>
        <taxon>Bacteria</taxon>
        <taxon>Pseudomonadati</taxon>
        <taxon>Pseudomonadota</taxon>
        <taxon>Alphaproteobacteria</taxon>
        <taxon>Hyphomicrobiales</taxon>
        <taxon>Phyllobacteriaceae</taxon>
        <taxon>Mesorhizobium</taxon>
    </lineage>
</organism>
<dbReference type="Proteomes" id="UP000045285">
    <property type="component" value="Unassembled WGS sequence"/>
</dbReference>
<dbReference type="PIRSF" id="PIRSF006621">
    <property type="entry name" value="Dus"/>
    <property type="match status" value="1"/>
</dbReference>
<gene>
    <name evidence="16" type="primary">dusB</name>
    <name evidence="16" type="ORF">MPL3356_280064</name>
</gene>
<keyword evidence="5 12" id="KW-0288">FMN</keyword>
<dbReference type="GO" id="GO:0000049">
    <property type="term" value="F:tRNA binding"/>
    <property type="evidence" value="ECO:0007669"/>
    <property type="project" value="UniProtKB-KW"/>
</dbReference>
<evidence type="ECO:0000256" key="2">
    <source>
        <dbReference type="ARBA" id="ARBA00002790"/>
    </source>
</evidence>
<dbReference type="InterPro" id="IPR018517">
    <property type="entry name" value="tRNA_hU_synthase_CS"/>
</dbReference>
<dbReference type="AlphaFoldDB" id="A0A090DV30"/>
<keyword evidence="17" id="KW-1185">Reference proteome</keyword>
<comment type="cofactor">
    <cofactor evidence="1 12 14">
        <name>FMN</name>
        <dbReference type="ChEBI" id="CHEBI:58210"/>
    </cofactor>
</comment>
<keyword evidence="3" id="KW-0820">tRNA-binding</keyword>
<dbReference type="Gene3D" id="3.20.20.70">
    <property type="entry name" value="Aldolase class I"/>
    <property type="match status" value="1"/>
</dbReference>
<sequence length="371" mass="39602">MRLNVTFALHNATLLARECATIEHAWFLCMAELTTLASPLDVGGVKIRNRVFLAPMSGITDEPFRQRAHAHGAGLVVSEMVASGELAKGRAGCDLRIRHSGLPVHMVQLAGREAAHMGEGARIAAGEGADIIDINMGCPAKKVTGGYAGSALMRDLDHALSLIEAVVGAVSVPVTVKMRLGWDESALNAPMLARRAEQAGVSMVTVHGRTRCQFYQGKADWRAIARVKQAVSIPVVANGDVGSPEEAAAILELSGADAVMVGRAHYGAPWVAGGIAMAAAGANTQGIPTTPQELTDYVVSHYEDMLALYGIESGLRQARKHLGWYFDRHAPDICAEQRKRILTSFEPREVVAELRRAFADSSPSIGLRRAA</sequence>
<keyword evidence="7" id="KW-0521">NADP</keyword>
<evidence type="ECO:0000256" key="13">
    <source>
        <dbReference type="PIRSR" id="PIRSR006621-1"/>
    </source>
</evidence>
<evidence type="ECO:0000256" key="5">
    <source>
        <dbReference type="ARBA" id="ARBA00022643"/>
    </source>
</evidence>
<comment type="function">
    <text evidence="2 12">Catalyzes the synthesis of 5,6-dihydrouridine (D), a modified base found in the D-loop of most tRNAs, via the reduction of the C5-C6 double bond in target uridines.</text>
</comment>
<evidence type="ECO:0000256" key="6">
    <source>
        <dbReference type="ARBA" id="ARBA00022694"/>
    </source>
</evidence>